<evidence type="ECO:0000259" key="1">
    <source>
        <dbReference type="Pfam" id="PF00535"/>
    </source>
</evidence>
<dbReference type="SUPFAM" id="SSF53448">
    <property type="entry name" value="Nucleotide-diphospho-sugar transferases"/>
    <property type="match status" value="1"/>
</dbReference>
<accession>A0A7W8WZ66</accession>
<keyword evidence="2" id="KW-0808">Transferase</keyword>
<dbReference type="InterPro" id="IPR029044">
    <property type="entry name" value="Nucleotide-diphossugar_trans"/>
</dbReference>
<comment type="caution">
    <text evidence="2">The sequence shown here is derived from an EMBL/GenBank/DDBJ whole genome shotgun (WGS) entry which is preliminary data.</text>
</comment>
<evidence type="ECO:0000313" key="2">
    <source>
        <dbReference type="EMBL" id="MBB5511503.1"/>
    </source>
</evidence>
<gene>
    <name evidence="2" type="ORF">HD598_000190</name>
</gene>
<proteinExistence type="predicted"/>
<name>A0A7W8WZ66_9MICC</name>
<sequence length="240" mass="27315">MNNSVGLEVFSVIIPTLQRSGDLRAIVNQCAKHPLVLEILVINNSSTPLFWESPKVRVLQQDENIFVNPAWNLGAREAQGKYLAIVNDDVRFDDEIFDYCAKILDRGLYGMIGIDGSIINQKSTAKITHRLATYEHVAIGFGTFMAMRRNAYVPVPDPMKIWGGDDWLFLSQSRPNAVLRNTKFETDMSITSGSPEFQRMRMEELRITNHHLGSIVGKKWWHRPTRIVGSLRRFRASLGK</sequence>
<dbReference type="InterPro" id="IPR001173">
    <property type="entry name" value="Glyco_trans_2-like"/>
</dbReference>
<dbReference type="AlphaFoldDB" id="A0A7W8WZ66"/>
<evidence type="ECO:0000313" key="3">
    <source>
        <dbReference type="Proteomes" id="UP000580797"/>
    </source>
</evidence>
<dbReference type="Proteomes" id="UP000580797">
    <property type="component" value="Unassembled WGS sequence"/>
</dbReference>
<dbReference type="Gene3D" id="3.90.550.10">
    <property type="entry name" value="Spore Coat Polysaccharide Biosynthesis Protein SpsA, Chain A"/>
    <property type="match status" value="1"/>
</dbReference>
<reference evidence="2 3" key="1">
    <citation type="submission" date="2020-08" db="EMBL/GenBank/DDBJ databases">
        <title>Sequencing the genomes of 1000 actinobacteria strains.</title>
        <authorList>
            <person name="Klenk H.-P."/>
        </authorList>
    </citation>
    <scope>NUCLEOTIDE SEQUENCE [LARGE SCALE GENOMIC DNA]</scope>
    <source>
        <strain evidence="2 3">DSM 105783</strain>
    </source>
</reference>
<dbReference type="GO" id="GO:0016740">
    <property type="term" value="F:transferase activity"/>
    <property type="evidence" value="ECO:0007669"/>
    <property type="project" value="UniProtKB-KW"/>
</dbReference>
<protein>
    <submittedName>
        <fullName evidence="2">Glycosyltransferase involved in cell wall biosynthesis</fullName>
    </submittedName>
</protein>
<feature type="domain" description="Glycosyltransferase 2-like" evidence="1">
    <location>
        <begin position="11"/>
        <end position="126"/>
    </location>
</feature>
<dbReference type="EMBL" id="JACHDR010000001">
    <property type="protein sequence ID" value="MBB5511503.1"/>
    <property type="molecule type" value="Genomic_DNA"/>
</dbReference>
<dbReference type="RefSeq" id="WP_183663155.1">
    <property type="nucleotide sequence ID" value="NZ_BAAARH010000009.1"/>
</dbReference>
<organism evidence="2 3">
    <name type="scientific">Neomicrococcus aestuarii</name>
    <dbReference type="NCBI Taxonomy" id="556325"/>
    <lineage>
        <taxon>Bacteria</taxon>
        <taxon>Bacillati</taxon>
        <taxon>Actinomycetota</taxon>
        <taxon>Actinomycetes</taxon>
        <taxon>Micrococcales</taxon>
        <taxon>Micrococcaceae</taxon>
        <taxon>Neomicrococcus</taxon>
    </lineage>
</organism>
<dbReference type="Pfam" id="PF00535">
    <property type="entry name" value="Glycos_transf_2"/>
    <property type="match status" value="1"/>
</dbReference>